<feature type="compositionally biased region" description="Polar residues" evidence="1">
    <location>
        <begin position="163"/>
        <end position="172"/>
    </location>
</feature>
<evidence type="ECO:0000313" key="3">
    <source>
        <dbReference type="Proteomes" id="UP001595847"/>
    </source>
</evidence>
<dbReference type="EMBL" id="JBHSBH010000015">
    <property type="protein sequence ID" value="MFC3999189.1"/>
    <property type="molecule type" value="Genomic_DNA"/>
</dbReference>
<accession>A0ABV8FSQ0</accession>
<dbReference type="RefSeq" id="WP_378537477.1">
    <property type="nucleotide sequence ID" value="NZ_JBHSBH010000015.1"/>
</dbReference>
<feature type="compositionally biased region" description="Basic and acidic residues" evidence="1">
    <location>
        <begin position="147"/>
        <end position="162"/>
    </location>
</feature>
<evidence type="ECO:0000313" key="2">
    <source>
        <dbReference type="EMBL" id="MFC3999189.1"/>
    </source>
</evidence>
<proteinExistence type="predicted"/>
<evidence type="ECO:0000256" key="1">
    <source>
        <dbReference type="SAM" id="MobiDB-lite"/>
    </source>
</evidence>
<dbReference type="Proteomes" id="UP001595847">
    <property type="component" value="Unassembled WGS sequence"/>
</dbReference>
<reference evidence="3" key="1">
    <citation type="journal article" date="2019" name="Int. J. Syst. Evol. Microbiol.">
        <title>The Global Catalogue of Microorganisms (GCM) 10K type strain sequencing project: providing services to taxonomists for standard genome sequencing and annotation.</title>
        <authorList>
            <consortium name="The Broad Institute Genomics Platform"/>
            <consortium name="The Broad Institute Genome Sequencing Center for Infectious Disease"/>
            <person name="Wu L."/>
            <person name="Ma J."/>
        </authorList>
    </citation>
    <scope>NUCLEOTIDE SEQUENCE [LARGE SCALE GENOMIC DNA]</scope>
    <source>
        <strain evidence="3">TBRC 1826</strain>
    </source>
</reference>
<sequence length="172" mass="19436">MTETNGDAALLPERLDGRIHPDWCLDDWAGRLLDEAGVGVTILDRSGVVLYYNKWASEHLDRRPEYIGGDVRERHRRAVTNPRFNAMLGLFENGRTEPVRYVARPYGKTTILVTVSPIRVQGELVGFSQIVLLKDEVQDLCRRFDESGRESFERDVLPDGRGRTSSPVAPAQ</sequence>
<dbReference type="Gene3D" id="3.30.450.20">
    <property type="entry name" value="PAS domain"/>
    <property type="match status" value="1"/>
</dbReference>
<feature type="region of interest" description="Disordered" evidence="1">
    <location>
        <begin position="147"/>
        <end position="172"/>
    </location>
</feature>
<dbReference type="SUPFAM" id="SSF55785">
    <property type="entry name" value="PYP-like sensor domain (PAS domain)"/>
    <property type="match status" value="1"/>
</dbReference>
<keyword evidence="3" id="KW-1185">Reference proteome</keyword>
<gene>
    <name evidence="2" type="ORF">ACFOVU_24940</name>
</gene>
<dbReference type="CDD" id="cd00130">
    <property type="entry name" value="PAS"/>
    <property type="match status" value="1"/>
</dbReference>
<dbReference type="InterPro" id="IPR000014">
    <property type="entry name" value="PAS"/>
</dbReference>
<organism evidence="2 3">
    <name type="scientific">Nocardiopsis sediminis</name>
    <dbReference type="NCBI Taxonomy" id="1778267"/>
    <lineage>
        <taxon>Bacteria</taxon>
        <taxon>Bacillati</taxon>
        <taxon>Actinomycetota</taxon>
        <taxon>Actinomycetes</taxon>
        <taxon>Streptosporangiales</taxon>
        <taxon>Nocardiopsidaceae</taxon>
        <taxon>Nocardiopsis</taxon>
    </lineage>
</organism>
<name>A0ABV8FSQ0_9ACTN</name>
<dbReference type="Pfam" id="PF13596">
    <property type="entry name" value="PAS_10"/>
    <property type="match status" value="1"/>
</dbReference>
<dbReference type="InterPro" id="IPR035965">
    <property type="entry name" value="PAS-like_dom_sf"/>
</dbReference>
<protein>
    <submittedName>
        <fullName evidence="2">PAS domain-containing protein</fullName>
    </submittedName>
</protein>
<comment type="caution">
    <text evidence="2">The sequence shown here is derived from an EMBL/GenBank/DDBJ whole genome shotgun (WGS) entry which is preliminary data.</text>
</comment>